<comment type="caution">
    <text evidence="2">The sequence shown here is derived from an EMBL/GenBank/DDBJ whole genome shotgun (WGS) entry which is preliminary data.</text>
</comment>
<dbReference type="Proteomes" id="UP001150924">
    <property type="component" value="Unassembled WGS sequence"/>
</dbReference>
<keyword evidence="3" id="KW-1185">Reference proteome</keyword>
<dbReference type="AlphaFoldDB" id="A0A9X3F0Q1"/>
<organism evidence="2 3">
    <name type="scientific">Nannocystis pusilla</name>
    <dbReference type="NCBI Taxonomy" id="889268"/>
    <lineage>
        <taxon>Bacteria</taxon>
        <taxon>Pseudomonadati</taxon>
        <taxon>Myxococcota</taxon>
        <taxon>Polyangia</taxon>
        <taxon>Nannocystales</taxon>
        <taxon>Nannocystaceae</taxon>
        <taxon>Nannocystis</taxon>
    </lineage>
</organism>
<gene>
    <name evidence="2" type="ORF">OV079_47900</name>
</gene>
<feature type="region of interest" description="Disordered" evidence="1">
    <location>
        <begin position="1"/>
        <end position="39"/>
    </location>
</feature>
<protein>
    <submittedName>
        <fullName evidence="2">Uncharacterized protein</fullName>
    </submittedName>
</protein>
<accession>A0A9X3F0Q1</accession>
<reference evidence="2" key="1">
    <citation type="submission" date="2022-11" db="EMBL/GenBank/DDBJ databases">
        <title>Minimal conservation of predation-associated metabolite biosynthetic gene clusters underscores biosynthetic potential of Myxococcota including descriptions for ten novel species: Archangium lansinium sp. nov., Myxococcus landrumus sp. nov., Nannocystis bai.</title>
        <authorList>
            <person name="Ahearne A."/>
            <person name="Stevens C."/>
            <person name="Phillips K."/>
        </authorList>
    </citation>
    <scope>NUCLEOTIDE SEQUENCE</scope>
    <source>
        <strain evidence="2">Na p29</strain>
    </source>
</reference>
<dbReference type="RefSeq" id="WP_267776837.1">
    <property type="nucleotide sequence ID" value="NZ_JAPNKE010000002.1"/>
</dbReference>
<proteinExistence type="predicted"/>
<feature type="compositionally biased region" description="Low complexity" evidence="1">
    <location>
        <begin position="7"/>
        <end position="39"/>
    </location>
</feature>
<name>A0A9X3F0Q1_9BACT</name>
<evidence type="ECO:0000256" key="1">
    <source>
        <dbReference type="SAM" id="MobiDB-lite"/>
    </source>
</evidence>
<sequence length="159" mass="16237">MPGEDSAAGPDATAPASAEASAAGGTDAAAPEAGPVASAQSAAVAPAKVPPASLLGRTQAEIEAQLGALRFIEGWARPADSALELQFRGGRCVGLRGHVPEDMDCAAVAAWLGFTAATFPLRRSDRCEWPGISLKHRLADGVAGSYVPATREYALTLQR</sequence>
<evidence type="ECO:0000313" key="3">
    <source>
        <dbReference type="Proteomes" id="UP001150924"/>
    </source>
</evidence>
<evidence type="ECO:0000313" key="2">
    <source>
        <dbReference type="EMBL" id="MCY1013130.1"/>
    </source>
</evidence>
<dbReference type="EMBL" id="JAPNKE010000002">
    <property type="protein sequence ID" value="MCY1013130.1"/>
    <property type="molecule type" value="Genomic_DNA"/>
</dbReference>